<comment type="caution">
    <text evidence="3">The sequence shown here is derived from an EMBL/GenBank/DDBJ whole genome shotgun (WGS) entry which is preliminary data.</text>
</comment>
<name>A0AAD3Y4M1_NEPGR</name>
<dbReference type="Gene3D" id="3.30.200.20">
    <property type="entry name" value="Phosphorylase Kinase, domain 1"/>
    <property type="match status" value="1"/>
</dbReference>
<keyword evidence="1" id="KW-0067">ATP-binding</keyword>
<evidence type="ECO:0000256" key="2">
    <source>
        <dbReference type="SAM" id="Phobius"/>
    </source>
</evidence>
<evidence type="ECO:0000256" key="1">
    <source>
        <dbReference type="PROSITE-ProRule" id="PRU10141"/>
    </source>
</evidence>
<sequence length="190" mass="19880">MSSSQVVHYDSAQATFNSTVATFNSTVATINSTAKSISTVAILSIVLGTIATVAIVVAVIYCLKRASKSISSYAHVTLGQSDQAAKGRGQSKDYYGAADPAFPVIRDSQLEAGTMGRFLGEVAREKPIRFAPQQLAGFTQNFSKVLGSGGFGVVYEGQFPNGVLIAVKVLNNSSGTLHATTISLLCCYLG</sequence>
<keyword evidence="2" id="KW-0812">Transmembrane</keyword>
<feature type="transmembrane region" description="Helical" evidence="2">
    <location>
        <begin position="40"/>
        <end position="63"/>
    </location>
</feature>
<dbReference type="EMBL" id="BSYO01000036">
    <property type="protein sequence ID" value="GMH29397.1"/>
    <property type="molecule type" value="Genomic_DNA"/>
</dbReference>
<dbReference type="SUPFAM" id="SSF56112">
    <property type="entry name" value="Protein kinase-like (PK-like)"/>
    <property type="match status" value="1"/>
</dbReference>
<keyword evidence="4" id="KW-1185">Reference proteome</keyword>
<dbReference type="GO" id="GO:0005524">
    <property type="term" value="F:ATP binding"/>
    <property type="evidence" value="ECO:0007669"/>
    <property type="project" value="UniProtKB-UniRule"/>
</dbReference>
<dbReference type="PANTHER" id="PTHR45631:SF68">
    <property type="entry name" value="REPEAT FAMILY PROTEIN, PUTATIVE, EXPRESSED-RELATED"/>
    <property type="match status" value="1"/>
</dbReference>
<protein>
    <submittedName>
        <fullName evidence="3">Uncharacterized protein</fullName>
    </submittedName>
</protein>
<dbReference type="PROSITE" id="PS00107">
    <property type="entry name" value="PROTEIN_KINASE_ATP"/>
    <property type="match status" value="1"/>
</dbReference>
<reference evidence="3" key="1">
    <citation type="submission" date="2023-05" db="EMBL/GenBank/DDBJ databases">
        <title>Nepenthes gracilis genome sequencing.</title>
        <authorList>
            <person name="Fukushima K."/>
        </authorList>
    </citation>
    <scope>NUCLEOTIDE SEQUENCE</scope>
    <source>
        <strain evidence="3">SING2019-196</strain>
    </source>
</reference>
<gene>
    <name evidence="3" type="ORF">Nepgr_031240</name>
</gene>
<dbReference type="InterPro" id="IPR017441">
    <property type="entry name" value="Protein_kinase_ATP_BS"/>
</dbReference>
<evidence type="ECO:0000313" key="3">
    <source>
        <dbReference type="EMBL" id="GMH29397.1"/>
    </source>
</evidence>
<keyword evidence="1" id="KW-0547">Nucleotide-binding</keyword>
<evidence type="ECO:0000313" key="4">
    <source>
        <dbReference type="Proteomes" id="UP001279734"/>
    </source>
</evidence>
<keyword evidence="2" id="KW-0472">Membrane</keyword>
<dbReference type="AlphaFoldDB" id="A0AAD3Y4M1"/>
<keyword evidence="2" id="KW-1133">Transmembrane helix</keyword>
<dbReference type="InterPro" id="IPR011009">
    <property type="entry name" value="Kinase-like_dom_sf"/>
</dbReference>
<feature type="binding site" evidence="1">
    <location>
        <position position="168"/>
    </location>
    <ligand>
        <name>ATP</name>
        <dbReference type="ChEBI" id="CHEBI:30616"/>
    </ligand>
</feature>
<dbReference type="PANTHER" id="PTHR45631">
    <property type="entry name" value="OS07G0107800 PROTEIN-RELATED"/>
    <property type="match status" value="1"/>
</dbReference>
<dbReference type="Proteomes" id="UP001279734">
    <property type="component" value="Unassembled WGS sequence"/>
</dbReference>
<proteinExistence type="predicted"/>
<accession>A0AAD3Y4M1</accession>
<organism evidence="3 4">
    <name type="scientific">Nepenthes gracilis</name>
    <name type="common">Slender pitcher plant</name>
    <dbReference type="NCBI Taxonomy" id="150966"/>
    <lineage>
        <taxon>Eukaryota</taxon>
        <taxon>Viridiplantae</taxon>
        <taxon>Streptophyta</taxon>
        <taxon>Embryophyta</taxon>
        <taxon>Tracheophyta</taxon>
        <taxon>Spermatophyta</taxon>
        <taxon>Magnoliopsida</taxon>
        <taxon>eudicotyledons</taxon>
        <taxon>Gunneridae</taxon>
        <taxon>Pentapetalae</taxon>
        <taxon>Caryophyllales</taxon>
        <taxon>Nepenthaceae</taxon>
        <taxon>Nepenthes</taxon>
    </lineage>
</organism>